<dbReference type="SMART" id="SM01057">
    <property type="entry name" value="Carb_anhydrase"/>
    <property type="match status" value="1"/>
</dbReference>
<dbReference type="InterPro" id="IPR001148">
    <property type="entry name" value="CA_dom"/>
</dbReference>
<keyword evidence="4" id="KW-0862">Zinc</keyword>
<keyword evidence="7" id="KW-0732">Signal</keyword>
<sequence>MKRRVGWGSVVVVLMLSVVITACSTAQSGDEEVNSLNDSGTHEEAIKDEHEGHWSYAGETGPTHWGSLDASYELCEQEQEQSPINIETDEVTTTDAHISIAYQPSSFEIENNGHTIQANALTEDNTISIEDEDYQLIQFHFHVPSEHQKNGEHLDMELHFVHQNQEGELAVLGVLMEEGDVNEALAELWAEMPQEEMDETIELTDAIDLNALLPSSHEGFHYGGSLTTPPCTEGVKWVVLEKTISVSQEQIDTFAEIFPTNNRPVQPWNDRHVYEVAID</sequence>
<feature type="chain" id="PRO_5040429621" description="carbonic anhydrase" evidence="7">
    <location>
        <begin position="29"/>
        <end position="279"/>
    </location>
</feature>
<dbReference type="PROSITE" id="PS51257">
    <property type="entry name" value="PROKAR_LIPOPROTEIN"/>
    <property type="match status" value="1"/>
</dbReference>
<dbReference type="Pfam" id="PF00194">
    <property type="entry name" value="Carb_anhydrase"/>
    <property type="match status" value="1"/>
</dbReference>
<keyword evidence="10" id="KW-1185">Reference proteome</keyword>
<evidence type="ECO:0000256" key="1">
    <source>
        <dbReference type="ARBA" id="ARBA00010718"/>
    </source>
</evidence>
<evidence type="ECO:0000256" key="6">
    <source>
        <dbReference type="ARBA" id="ARBA00048348"/>
    </source>
</evidence>
<dbReference type="CDD" id="cd03124">
    <property type="entry name" value="alpha_CA_prokaryotic_like"/>
    <property type="match status" value="1"/>
</dbReference>
<keyword evidence="5" id="KW-0456">Lyase</keyword>
<dbReference type="GO" id="GO:0008270">
    <property type="term" value="F:zinc ion binding"/>
    <property type="evidence" value="ECO:0007669"/>
    <property type="project" value="InterPro"/>
</dbReference>
<proteinExistence type="inferred from homology"/>
<accession>A0A9Q4B521</accession>
<dbReference type="EMBL" id="JABXYM010000001">
    <property type="protein sequence ID" value="MCR6098110.1"/>
    <property type="molecule type" value="Genomic_DNA"/>
</dbReference>
<dbReference type="PANTHER" id="PTHR18952:SF265">
    <property type="entry name" value="CARBONIC ANHYDRASE"/>
    <property type="match status" value="1"/>
</dbReference>
<dbReference type="InterPro" id="IPR023561">
    <property type="entry name" value="Carbonic_anhydrase_a-class"/>
</dbReference>
<name>A0A9Q4B521_SALAG</name>
<dbReference type="InterPro" id="IPR036398">
    <property type="entry name" value="CA_dom_sf"/>
</dbReference>
<evidence type="ECO:0000313" key="9">
    <source>
        <dbReference type="EMBL" id="MCR6098110.1"/>
    </source>
</evidence>
<evidence type="ECO:0000256" key="3">
    <source>
        <dbReference type="ARBA" id="ARBA00022723"/>
    </source>
</evidence>
<keyword evidence="3" id="KW-0479">Metal-binding</keyword>
<dbReference type="Proteomes" id="UP001057753">
    <property type="component" value="Unassembled WGS sequence"/>
</dbReference>
<dbReference type="GO" id="GO:0004089">
    <property type="term" value="F:carbonate dehydratase activity"/>
    <property type="evidence" value="ECO:0007669"/>
    <property type="project" value="UniProtKB-EC"/>
</dbReference>
<reference evidence="9" key="1">
    <citation type="submission" date="2020-06" db="EMBL/GenBank/DDBJ databases">
        <title>Insight into the genomes of haloalkaliphilic bacilli from Kenyan soda lakes.</title>
        <authorList>
            <person name="Mwirichia R."/>
            <person name="Villamizar G.C."/>
            <person name="Poehlein A."/>
            <person name="Mugweru J."/>
            <person name="Kipnyargis A."/>
            <person name="Kiplimo D."/>
            <person name="Orwa P."/>
            <person name="Daniel R."/>
        </authorList>
    </citation>
    <scope>NUCLEOTIDE SEQUENCE</scope>
    <source>
        <strain evidence="9">B1096_S55</strain>
    </source>
</reference>
<dbReference type="AlphaFoldDB" id="A0A9Q4B521"/>
<evidence type="ECO:0000256" key="4">
    <source>
        <dbReference type="ARBA" id="ARBA00022833"/>
    </source>
</evidence>
<dbReference type="Gene3D" id="3.10.200.10">
    <property type="entry name" value="Alpha carbonic anhydrase"/>
    <property type="match status" value="1"/>
</dbReference>
<dbReference type="RefSeq" id="WP_257822486.1">
    <property type="nucleotide sequence ID" value="NZ_JABXYM010000001.1"/>
</dbReference>
<dbReference type="InterPro" id="IPR041891">
    <property type="entry name" value="Alpha_CA_prokaryot-like"/>
</dbReference>
<dbReference type="EC" id="4.2.1.1" evidence="2"/>
<organism evidence="9 10">
    <name type="scientific">Salipaludibacillus agaradhaerens</name>
    <name type="common">Bacillus agaradhaerens</name>
    <dbReference type="NCBI Taxonomy" id="76935"/>
    <lineage>
        <taxon>Bacteria</taxon>
        <taxon>Bacillati</taxon>
        <taxon>Bacillota</taxon>
        <taxon>Bacilli</taxon>
        <taxon>Bacillales</taxon>
        <taxon>Bacillaceae</taxon>
    </lineage>
</organism>
<dbReference type="SUPFAM" id="SSF51069">
    <property type="entry name" value="Carbonic anhydrase"/>
    <property type="match status" value="1"/>
</dbReference>
<dbReference type="PANTHER" id="PTHR18952">
    <property type="entry name" value="CARBONIC ANHYDRASE"/>
    <property type="match status" value="1"/>
</dbReference>
<evidence type="ECO:0000256" key="5">
    <source>
        <dbReference type="ARBA" id="ARBA00023239"/>
    </source>
</evidence>
<evidence type="ECO:0000256" key="7">
    <source>
        <dbReference type="SAM" id="SignalP"/>
    </source>
</evidence>
<feature type="signal peptide" evidence="7">
    <location>
        <begin position="1"/>
        <end position="28"/>
    </location>
</feature>
<dbReference type="PROSITE" id="PS51144">
    <property type="entry name" value="ALPHA_CA_2"/>
    <property type="match status" value="1"/>
</dbReference>
<protein>
    <recommendedName>
        <fullName evidence="2">carbonic anhydrase</fullName>
        <ecNumber evidence="2">4.2.1.1</ecNumber>
    </recommendedName>
</protein>
<comment type="similarity">
    <text evidence="1">Belongs to the alpha-carbonic anhydrase family.</text>
</comment>
<gene>
    <name evidence="9" type="ORF">HXA33_16340</name>
</gene>
<evidence type="ECO:0000259" key="8">
    <source>
        <dbReference type="PROSITE" id="PS51144"/>
    </source>
</evidence>
<comment type="caution">
    <text evidence="9">The sequence shown here is derived from an EMBL/GenBank/DDBJ whole genome shotgun (WGS) entry which is preliminary data.</text>
</comment>
<evidence type="ECO:0000313" key="10">
    <source>
        <dbReference type="Proteomes" id="UP001057753"/>
    </source>
</evidence>
<feature type="domain" description="Alpha-carbonic anhydrase" evidence="8">
    <location>
        <begin position="52"/>
        <end position="277"/>
    </location>
</feature>
<evidence type="ECO:0000256" key="2">
    <source>
        <dbReference type="ARBA" id="ARBA00012925"/>
    </source>
</evidence>
<comment type="catalytic activity">
    <reaction evidence="6">
        <text>hydrogencarbonate + H(+) = CO2 + H2O</text>
        <dbReference type="Rhea" id="RHEA:10748"/>
        <dbReference type="ChEBI" id="CHEBI:15377"/>
        <dbReference type="ChEBI" id="CHEBI:15378"/>
        <dbReference type="ChEBI" id="CHEBI:16526"/>
        <dbReference type="ChEBI" id="CHEBI:17544"/>
        <dbReference type="EC" id="4.2.1.1"/>
    </reaction>
</comment>